<dbReference type="EMBL" id="LR536450">
    <property type="protein sequence ID" value="VFU10410.1"/>
    <property type="molecule type" value="Genomic_DNA"/>
</dbReference>
<feature type="region of interest" description="Disordered" evidence="1">
    <location>
        <begin position="287"/>
        <end position="323"/>
    </location>
</feature>
<dbReference type="Proteomes" id="UP000294360">
    <property type="component" value="Chromosome"/>
</dbReference>
<proteinExistence type="predicted"/>
<dbReference type="SUPFAM" id="SSF82171">
    <property type="entry name" value="DPP6 N-terminal domain-like"/>
    <property type="match status" value="1"/>
</dbReference>
<accession>A0A4U8Z4I4</accession>
<sequence length="323" mass="35250">MAPPPVTPVPLLNYPDASVSDYRFALNSEGDQIIFERSVNKSPAVLFYAALNSPIQPSLFPPNSHYNSATRPDWSWSNGQIAFCIDGGIVITDADGSNVSFLSSTKGMIYPAWYPNVPALAVMNNNPAPNPHTSVISGSGELDIPVVAGTTVWAGMPSVNPQNPQQFAFAGQYIGSQIKYNQDTNYIWFVDRGQDPVVIRPLDKNANVTGPFEAAYQGRAPWWSPDGNWIAFESNRDAPANSGHYAIYVQDSGGVNSAMQVTDYKYNGNHPKWFANGTGLVATLLRRRRRRKEDSTVSTSRPSSAEVRHGKRSSLREPQGAAA</sequence>
<dbReference type="InterPro" id="IPR011659">
    <property type="entry name" value="WD40"/>
</dbReference>
<protein>
    <submittedName>
        <fullName evidence="2">Uncharacterized protein</fullName>
    </submittedName>
</protein>
<dbReference type="RefSeq" id="WP_197731993.1">
    <property type="nucleotide sequence ID" value="NZ_LR536450.1"/>
</dbReference>
<evidence type="ECO:0000256" key="1">
    <source>
        <dbReference type="SAM" id="MobiDB-lite"/>
    </source>
</evidence>
<dbReference type="Pfam" id="PF07676">
    <property type="entry name" value="PD40"/>
    <property type="match status" value="1"/>
</dbReference>
<name>A0A4U8Z4I4_METTU</name>
<dbReference type="InterPro" id="IPR011042">
    <property type="entry name" value="6-blade_b-propeller_TolB-like"/>
</dbReference>
<organism evidence="2 3">
    <name type="scientific">Methylocella tundrae</name>
    <dbReference type="NCBI Taxonomy" id="227605"/>
    <lineage>
        <taxon>Bacteria</taxon>
        <taxon>Pseudomonadati</taxon>
        <taxon>Pseudomonadota</taxon>
        <taxon>Alphaproteobacteria</taxon>
        <taxon>Hyphomicrobiales</taxon>
        <taxon>Beijerinckiaceae</taxon>
        <taxon>Methylocella</taxon>
    </lineage>
</organism>
<dbReference type="AlphaFoldDB" id="A0A4U8Z4I4"/>
<dbReference type="Gene3D" id="2.120.10.30">
    <property type="entry name" value="TolB, C-terminal domain"/>
    <property type="match status" value="1"/>
</dbReference>
<reference evidence="2 3" key="1">
    <citation type="submission" date="2019-03" db="EMBL/GenBank/DDBJ databases">
        <authorList>
            <person name="Kox A.R. M."/>
        </authorList>
    </citation>
    <scope>NUCLEOTIDE SEQUENCE [LARGE SCALE GENOMIC DNA]</scope>
    <source>
        <strain evidence="2">MTUNDRAET4 annotated genome</strain>
    </source>
</reference>
<gene>
    <name evidence="2" type="ORF">MTUNDRAET4_3523</name>
</gene>
<evidence type="ECO:0000313" key="2">
    <source>
        <dbReference type="EMBL" id="VFU10410.1"/>
    </source>
</evidence>
<evidence type="ECO:0000313" key="3">
    <source>
        <dbReference type="Proteomes" id="UP000294360"/>
    </source>
</evidence>
<dbReference type="KEGG" id="mtun:MTUNDRAET4_3523"/>